<sequence>MPPSKRPNLKALADSVGLSVTTVSRALKDGPEVQPSTIARVKKAAEALGYIPNLQGRALRTGRSGMITAMLPLEAHSPLADLAKMPLIEGMTRAAHGRGYTLSIQSTGPDEDPLESLRRLVQSGSSDGVVITRMLPRDPRIAFLKKANMPFVTFGRSDMSEPHAFVDIDNEALVSQAVALLASRGRRRLGLQLLSRQDQASSRRRSAFISALEEAGLPYDPALVSVEHFTASDSERFVSERLDADDPLDGWISAHELGALGALNAIRKRGLTLERNLDIVSRDSTGLCDYLDARMHVQHIDMVRVGEELVCALLERILQPNATLASVLITARLAMAGLNT</sequence>
<dbReference type="InterPro" id="IPR010982">
    <property type="entry name" value="Lambda_DNA-bd_dom_sf"/>
</dbReference>
<reference evidence="6" key="1">
    <citation type="submission" date="2018-09" db="EMBL/GenBank/DDBJ databases">
        <authorList>
            <person name="Tuo L."/>
        </authorList>
    </citation>
    <scope>NUCLEOTIDE SEQUENCE [LARGE SCALE GENOMIC DNA]</scope>
    <source>
        <strain evidence="6">M2BS4Y-1</strain>
    </source>
</reference>
<dbReference type="SUPFAM" id="SSF47413">
    <property type="entry name" value="lambda repressor-like DNA-binding domains"/>
    <property type="match status" value="1"/>
</dbReference>
<dbReference type="CDD" id="cd01392">
    <property type="entry name" value="HTH_LacI"/>
    <property type="match status" value="1"/>
</dbReference>
<dbReference type="InterPro" id="IPR028082">
    <property type="entry name" value="Peripla_BP_I"/>
</dbReference>
<dbReference type="Pfam" id="PF00356">
    <property type="entry name" value="LacI"/>
    <property type="match status" value="1"/>
</dbReference>
<name>A0A3A1WSS6_9HYPH</name>
<keyword evidence="1" id="KW-0805">Transcription regulation</keyword>
<organism evidence="5 6">
    <name type="scientific">Aureimonas flava</name>
    <dbReference type="NCBI Taxonomy" id="2320271"/>
    <lineage>
        <taxon>Bacteria</taxon>
        <taxon>Pseudomonadati</taxon>
        <taxon>Pseudomonadota</taxon>
        <taxon>Alphaproteobacteria</taxon>
        <taxon>Hyphomicrobiales</taxon>
        <taxon>Aurantimonadaceae</taxon>
        <taxon>Aureimonas</taxon>
    </lineage>
</organism>
<evidence type="ECO:0000256" key="3">
    <source>
        <dbReference type="ARBA" id="ARBA00023163"/>
    </source>
</evidence>
<dbReference type="Gene3D" id="3.40.50.2300">
    <property type="match status" value="2"/>
</dbReference>
<keyword evidence="2 5" id="KW-0238">DNA-binding</keyword>
<dbReference type="GO" id="GO:0000976">
    <property type="term" value="F:transcription cis-regulatory region binding"/>
    <property type="evidence" value="ECO:0007669"/>
    <property type="project" value="TreeGrafter"/>
</dbReference>
<evidence type="ECO:0000313" key="6">
    <source>
        <dbReference type="Proteomes" id="UP000265750"/>
    </source>
</evidence>
<dbReference type="PROSITE" id="PS50932">
    <property type="entry name" value="HTH_LACI_2"/>
    <property type="match status" value="1"/>
</dbReference>
<dbReference type="Gene3D" id="1.10.260.40">
    <property type="entry name" value="lambda repressor-like DNA-binding domains"/>
    <property type="match status" value="1"/>
</dbReference>
<dbReference type="OrthoDB" id="234496at2"/>
<dbReference type="Proteomes" id="UP000265750">
    <property type="component" value="Unassembled WGS sequence"/>
</dbReference>
<dbReference type="GO" id="GO:0003700">
    <property type="term" value="F:DNA-binding transcription factor activity"/>
    <property type="evidence" value="ECO:0007669"/>
    <property type="project" value="TreeGrafter"/>
</dbReference>
<dbReference type="SUPFAM" id="SSF53822">
    <property type="entry name" value="Periplasmic binding protein-like I"/>
    <property type="match status" value="1"/>
</dbReference>
<feature type="domain" description="HTH lacI-type" evidence="4">
    <location>
        <begin position="7"/>
        <end position="61"/>
    </location>
</feature>
<dbReference type="PANTHER" id="PTHR30146">
    <property type="entry name" value="LACI-RELATED TRANSCRIPTIONAL REPRESSOR"/>
    <property type="match status" value="1"/>
</dbReference>
<dbReference type="PANTHER" id="PTHR30146:SF109">
    <property type="entry name" value="HTH-TYPE TRANSCRIPTIONAL REGULATOR GALS"/>
    <property type="match status" value="1"/>
</dbReference>
<dbReference type="AlphaFoldDB" id="A0A3A1WSS6"/>
<gene>
    <name evidence="5" type="ORF">D3218_00310</name>
</gene>
<dbReference type="SMART" id="SM00354">
    <property type="entry name" value="HTH_LACI"/>
    <property type="match status" value="1"/>
</dbReference>
<dbReference type="InterPro" id="IPR046335">
    <property type="entry name" value="LacI/GalR-like_sensor"/>
</dbReference>
<accession>A0A3A1WSS6</accession>
<evidence type="ECO:0000313" key="5">
    <source>
        <dbReference type="EMBL" id="RIY03785.1"/>
    </source>
</evidence>
<proteinExistence type="predicted"/>
<dbReference type="Pfam" id="PF13377">
    <property type="entry name" value="Peripla_BP_3"/>
    <property type="match status" value="1"/>
</dbReference>
<evidence type="ECO:0000259" key="4">
    <source>
        <dbReference type="PROSITE" id="PS50932"/>
    </source>
</evidence>
<protein>
    <submittedName>
        <fullName evidence="5">LacI family DNA-binding transcriptional regulator</fullName>
    </submittedName>
</protein>
<evidence type="ECO:0000256" key="2">
    <source>
        <dbReference type="ARBA" id="ARBA00023125"/>
    </source>
</evidence>
<keyword evidence="3" id="KW-0804">Transcription</keyword>
<dbReference type="InterPro" id="IPR000843">
    <property type="entry name" value="HTH_LacI"/>
</dbReference>
<evidence type="ECO:0000256" key="1">
    <source>
        <dbReference type="ARBA" id="ARBA00023015"/>
    </source>
</evidence>
<comment type="caution">
    <text evidence="5">The sequence shown here is derived from an EMBL/GenBank/DDBJ whole genome shotgun (WGS) entry which is preliminary data.</text>
</comment>
<keyword evidence="6" id="KW-1185">Reference proteome</keyword>
<dbReference type="EMBL" id="QYRN01000001">
    <property type="protein sequence ID" value="RIY03785.1"/>
    <property type="molecule type" value="Genomic_DNA"/>
</dbReference>